<protein>
    <submittedName>
        <fullName evidence="1">Uncharacterized protein</fullName>
    </submittedName>
</protein>
<name>A0A3S4R2R1_CHRGE</name>
<gene>
    <name evidence="1" type="ORF">NCTC11432_02672</name>
</gene>
<evidence type="ECO:0000313" key="1">
    <source>
        <dbReference type="EMBL" id="VEE08456.1"/>
    </source>
</evidence>
<dbReference type="AlphaFoldDB" id="A0A3S4R2R1"/>
<proteinExistence type="predicted"/>
<dbReference type="STRING" id="525257.HMPREF0204_11786"/>
<dbReference type="EMBL" id="LR134289">
    <property type="protein sequence ID" value="VEE08456.1"/>
    <property type="molecule type" value="Genomic_DNA"/>
</dbReference>
<organism evidence="1 2">
    <name type="scientific">Chryseobacterium gleum</name>
    <name type="common">Flavobacterium gleum</name>
    <dbReference type="NCBI Taxonomy" id="250"/>
    <lineage>
        <taxon>Bacteria</taxon>
        <taxon>Pseudomonadati</taxon>
        <taxon>Bacteroidota</taxon>
        <taxon>Flavobacteriia</taxon>
        <taxon>Flavobacteriales</taxon>
        <taxon>Weeksellaceae</taxon>
        <taxon>Chryseobacterium group</taxon>
        <taxon>Chryseobacterium</taxon>
    </lineage>
</organism>
<dbReference type="Proteomes" id="UP000279227">
    <property type="component" value="Chromosome"/>
</dbReference>
<evidence type="ECO:0000313" key="2">
    <source>
        <dbReference type="Proteomes" id="UP000279227"/>
    </source>
</evidence>
<dbReference type="KEGG" id="cgle:NCTC11432_02672"/>
<reference evidence="1 2" key="1">
    <citation type="submission" date="2018-12" db="EMBL/GenBank/DDBJ databases">
        <authorList>
            <consortium name="Pathogen Informatics"/>
        </authorList>
    </citation>
    <scope>NUCLEOTIDE SEQUENCE [LARGE SCALE GENOMIC DNA]</scope>
    <source>
        <strain evidence="1 2">NCTC11432</strain>
    </source>
</reference>
<sequence>MPVTIEIKKVSVKMKKTDQAKHRICISKIKRSTIKPYDDFQWTQFHENNHSFSNAHPNIPIQLNEEELLICSTIIDLDNYSILTTQKLVTSENGVLESGLIMNAENGFYGNFKGYGNEKVTFGKIILENGKILKYFIETGKASMIMVYGVKTLIQIK</sequence>
<accession>A0A3S4R2R1</accession>